<dbReference type="Gene3D" id="3.40.50.2000">
    <property type="entry name" value="Glycogen Phosphorylase B"/>
    <property type="match status" value="2"/>
</dbReference>
<sequence>MLTVLGVAYPLAPVSRDAVGGAEQVLAQLDAALVRRGHRSIVVACGGSRVEGVLVATPRRDGILDDAARTAAHAAHREAIAAALARWPVDLVHLHGIDFHAYLPPPGVPALVTLHLPLAWYPPEALHPQRPDTWLHAVSAAQRQGAPGDLVLLPDIPNGVAIDELAARHARRGFALALGRICPEKGFHIALAAAKTAGVGLLLGGQVYRYEAHERYFRDEIAPRLDRWRRFLGPLDFARKRRLLTAARCLLVPSLVAETGSLVAMEALACGTPVIAFPNGALTEVIEHGVTGFLVRDGQEMAEAIGAAGRIDPEACRRAARERFSAERTVARYLAVYEDLVRRRSHAA</sequence>
<feature type="domain" description="Glycosyltransferase subfamily 4-like N-terminal" evidence="1">
    <location>
        <begin position="19"/>
        <end position="130"/>
    </location>
</feature>
<dbReference type="InterPro" id="IPR028098">
    <property type="entry name" value="Glyco_trans_4-like_N"/>
</dbReference>
<dbReference type="SUPFAM" id="SSF53756">
    <property type="entry name" value="UDP-Glycosyltransferase/glycogen phosphorylase"/>
    <property type="match status" value="1"/>
</dbReference>
<reference evidence="2 3" key="1">
    <citation type="submission" date="2024-01" db="EMBL/GenBank/DDBJ databases">
        <title>Multi-omics insights into the function and evolution of sodium benzoate biodegradation pathways in Benzoatithermus flavus gen. nov., sp. nov. from hot spring.</title>
        <authorList>
            <person name="Hu C.-J."/>
            <person name="Li W.-J."/>
        </authorList>
    </citation>
    <scope>NUCLEOTIDE SEQUENCE [LARGE SCALE GENOMIC DNA]</scope>
    <source>
        <strain evidence="2 3">SYSU G07066</strain>
    </source>
</reference>
<evidence type="ECO:0000259" key="1">
    <source>
        <dbReference type="Pfam" id="PF13439"/>
    </source>
</evidence>
<protein>
    <submittedName>
        <fullName evidence="2">Glycosyltransferase family 4 protein</fullName>
    </submittedName>
</protein>
<dbReference type="EMBL" id="JBBLZC010000012">
    <property type="protein sequence ID" value="MEK0084083.1"/>
    <property type="molecule type" value="Genomic_DNA"/>
</dbReference>
<keyword evidence="3" id="KW-1185">Reference proteome</keyword>
<organism evidence="2 3">
    <name type="scientific">Benzoatithermus flavus</name>
    <dbReference type="NCBI Taxonomy" id="3108223"/>
    <lineage>
        <taxon>Bacteria</taxon>
        <taxon>Pseudomonadati</taxon>
        <taxon>Pseudomonadota</taxon>
        <taxon>Alphaproteobacteria</taxon>
        <taxon>Geminicoccales</taxon>
        <taxon>Geminicoccaceae</taxon>
        <taxon>Benzoatithermus</taxon>
    </lineage>
</organism>
<gene>
    <name evidence="2" type="ORF">U1T56_13040</name>
</gene>
<proteinExistence type="predicted"/>
<evidence type="ECO:0000313" key="3">
    <source>
        <dbReference type="Proteomes" id="UP001375743"/>
    </source>
</evidence>
<dbReference type="Proteomes" id="UP001375743">
    <property type="component" value="Unassembled WGS sequence"/>
</dbReference>
<dbReference type="Pfam" id="PF13439">
    <property type="entry name" value="Glyco_transf_4"/>
    <property type="match status" value="1"/>
</dbReference>
<dbReference type="Pfam" id="PF13692">
    <property type="entry name" value="Glyco_trans_1_4"/>
    <property type="match status" value="1"/>
</dbReference>
<name>A0ABU8XS87_9PROT</name>
<dbReference type="PANTHER" id="PTHR12526">
    <property type="entry name" value="GLYCOSYLTRANSFERASE"/>
    <property type="match status" value="1"/>
</dbReference>
<evidence type="ECO:0000313" key="2">
    <source>
        <dbReference type="EMBL" id="MEK0084083.1"/>
    </source>
</evidence>
<accession>A0ABU8XS87</accession>
<comment type="caution">
    <text evidence="2">The sequence shown here is derived from an EMBL/GenBank/DDBJ whole genome shotgun (WGS) entry which is preliminary data.</text>
</comment>
<dbReference type="PANTHER" id="PTHR12526:SF595">
    <property type="entry name" value="BLL5217 PROTEIN"/>
    <property type="match status" value="1"/>
</dbReference>
<dbReference type="CDD" id="cd03802">
    <property type="entry name" value="GT4_AviGT4-like"/>
    <property type="match status" value="1"/>
</dbReference>